<dbReference type="EMBL" id="UFAJ01000364">
    <property type="protein sequence ID" value="SSD60477.1"/>
    <property type="molecule type" value="Genomic_DNA"/>
</dbReference>
<dbReference type="OrthoDB" id="10254730at2759"/>
<dbReference type="VEuPathDB" id="FungiDB:SCODWIG_02238"/>
<gene>
    <name evidence="10" type="ORF">SCODWIG_02238</name>
</gene>
<feature type="region of interest" description="Disordered" evidence="8">
    <location>
        <begin position="93"/>
        <end position="112"/>
    </location>
</feature>
<keyword evidence="4" id="KW-0235">DNA replication</keyword>
<dbReference type="GO" id="GO:0006261">
    <property type="term" value="P:DNA-templated DNA replication"/>
    <property type="evidence" value="ECO:0007669"/>
    <property type="project" value="InterPro"/>
</dbReference>
<accession>A0A376B6Z3</accession>
<comment type="similarity">
    <text evidence="2">Belongs to the DNA polymerase epsilon subunit B family.</text>
</comment>
<proteinExistence type="inferred from homology"/>
<evidence type="ECO:0000256" key="6">
    <source>
        <dbReference type="ARBA" id="ARBA00023242"/>
    </source>
</evidence>
<organism evidence="10 11">
    <name type="scientific">Saccharomycodes ludwigii</name>
    <dbReference type="NCBI Taxonomy" id="36035"/>
    <lineage>
        <taxon>Eukaryota</taxon>
        <taxon>Fungi</taxon>
        <taxon>Dikarya</taxon>
        <taxon>Ascomycota</taxon>
        <taxon>Saccharomycotina</taxon>
        <taxon>Saccharomycetes</taxon>
        <taxon>Saccharomycodales</taxon>
        <taxon>Saccharomycodaceae</taxon>
        <taxon>Saccharomycodes</taxon>
    </lineage>
</organism>
<feature type="domain" description="DNA polymerase alpha/delta/epsilon subunit B" evidence="9">
    <location>
        <begin position="406"/>
        <end position="649"/>
    </location>
</feature>
<protein>
    <recommendedName>
        <fullName evidence="3">DNA polymerase epsilon subunit B</fullName>
    </recommendedName>
    <alternativeName>
        <fullName evidence="7">DNA polymerase II subunit 2</fullName>
    </alternativeName>
</protein>
<evidence type="ECO:0000259" key="9">
    <source>
        <dbReference type="Pfam" id="PF04042"/>
    </source>
</evidence>
<evidence type="ECO:0000256" key="7">
    <source>
        <dbReference type="ARBA" id="ARBA00032930"/>
    </source>
</evidence>
<evidence type="ECO:0000256" key="2">
    <source>
        <dbReference type="ARBA" id="ARBA00009560"/>
    </source>
</evidence>
<evidence type="ECO:0000313" key="11">
    <source>
        <dbReference type="Proteomes" id="UP000262825"/>
    </source>
</evidence>
<evidence type="ECO:0000256" key="5">
    <source>
        <dbReference type="ARBA" id="ARBA00023125"/>
    </source>
</evidence>
<feature type="compositionally biased region" description="Low complexity" evidence="8">
    <location>
        <begin position="96"/>
        <end position="105"/>
    </location>
</feature>
<evidence type="ECO:0000256" key="8">
    <source>
        <dbReference type="SAM" id="MobiDB-lite"/>
    </source>
</evidence>
<keyword evidence="5" id="KW-0238">DNA-binding</keyword>
<reference evidence="11" key="1">
    <citation type="submission" date="2018-06" db="EMBL/GenBank/DDBJ databases">
        <authorList>
            <person name="Guldener U."/>
        </authorList>
    </citation>
    <scope>NUCLEOTIDE SEQUENCE [LARGE SCALE GENOMIC DNA]</scope>
    <source>
        <strain evidence="11">UTAD17</strain>
    </source>
</reference>
<dbReference type="Pfam" id="PF04042">
    <property type="entry name" value="DNA_pol_E_B"/>
    <property type="match status" value="1"/>
</dbReference>
<dbReference type="InterPro" id="IPR007185">
    <property type="entry name" value="DNA_pol_a/d/e_bsu"/>
</dbReference>
<dbReference type="InterPro" id="IPR016266">
    <property type="entry name" value="POLE2"/>
</dbReference>
<keyword evidence="6" id="KW-0539">Nucleus</keyword>
<dbReference type="GO" id="GO:0042276">
    <property type="term" value="P:error-prone translesion synthesis"/>
    <property type="evidence" value="ECO:0007669"/>
    <property type="project" value="TreeGrafter"/>
</dbReference>
<evidence type="ECO:0000313" key="10">
    <source>
        <dbReference type="EMBL" id="SSD60477.1"/>
    </source>
</evidence>
<dbReference type="PANTHER" id="PTHR12708">
    <property type="entry name" value="DNA POLYMERASE EPSILON SUBUNIT B"/>
    <property type="match status" value="1"/>
</dbReference>
<evidence type="ECO:0000256" key="3">
    <source>
        <dbReference type="ARBA" id="ARBA00016011"/>
    </source>
</evidence>
<dbReference type="GO" id="GO:0003677">
    <property type="term" value="F:DNA binding"/>
    <property type="evidence" value="ECO:0007669"/>
    <property type="project" value="UniProtKB-KW"/>
</dbReference>
<dbReference type="GO" id="GO:0008622">
    <property type="term" value="C:epsilon DNA polymerase complex"/>
    <property type="evidence" value="ECO:0007669"/>
    <property type="project" value="InterPro"/>
</dbReference>
<dbReference type="AlphaFoldDB" id="A0A376B6Z3"/>
<keyword evidence="11" id="KW-1185">Reference proteome</keyword>
<name>A0A376B6Z3_9ASCO</name>
<evidence type="ECO:0000256" key="1">
    <source>
        <dbReference type="ARBA" id="ARBA00004123"/>
    </source>
</evidence>
<dbReference type="Proteomes" id="UP000262825">
    <property type="component" value="Unassembled WGS sequence"/>
</dbReference>
<comment type="subcellular location">
    <subcellularLocation>
        <location evidence="1">Nucleus</location>
    </subcellularLocation>
</comment>
<evidence type="ECO:0000256" key="4">
    <source>
        <dbReference type="ARBA" id="ARBA00022705"/>
    </source>
</evidence>
<dbReference type="PANTHER" id="PTHR12708:SF0">
    <property type="entry name" value="DNA POLYMERASE EPSILON SUBUNIT 2"/>
    <property type="match status" value="1"/>
</dbReference>
<sequence>MSTVLPVDIPPSILRPIAYRILSKKYGLNIKSDGLKELTKYIGKCFGIGWKKDPKLMAFLESFALFWKEQDRGLFITSEGVIQTLKELKEREQLRNANTTASATTNREKDTLSGKKNSIVKLDSFLTKKKAAIMNNTYSDTTDSDIELEETDNEPNLTNHINNNPENINFVDSIQWEDYFKIVTCFNQQNFQYNSIKKNYVLKINGSGLNNNRIPSKIIPTFQNTRYLLIKDRLLRREEFNNEDQEFFNPLSSLRHLQNDLENNALMSTGNIQITQIKNLLGRNGENFLLLGLLRISERGSWCLEDPSGSVCIDLSQTIPLSDTYFFQGCIVLAEGIYYSVGDKFYLTSICSPEAELREKTLDSIGQLDLLGVHSMSTETYYSRFDNELRAKLLTLESSLVNNRIFVLGGNLYLDDLLTFEALKKVFKKIDMDPPTLLILQGSFTSVPIHPSLTSSSSSLSKEYQNGFEYLAILLSEFENLINYTHFIFVPGCNDPWSSMSSLGTTSNSLPQANIPKFFTTHIQRMVKHCDFVTNPARIAYLSSEIVIFRDDINSRMKRYNITFQNRKSITNNEDNDLELEINRLVPNDNQVPIKIREARKIVKTVLDQSHLSPFMTSLRPINWELDHTLQLNPLPTILLLTDTTAPTFEVTYNKCKTINTGTFITQRRKANYIDLNLSSKNCTFEEINF</sequence>